<comment type="subcellular location">
    <subcellularLocation>
        <location evidence="1">Endomembrane system</location>
        <topology evidence="1">Multi-pass membrane protein</topology>
    </subcellularLocation>
</comment>
<keyword evidence="4 6" id="KW-0472">Membrane</keyword>
<evidence type="ECO:0008006" key="9">
    <source>
        <dbReference type="Google" id="ProtNLM"/>
    </source>
</evidence>
<evidence type="ECO:0000313" key="8">
    <source>
        <dbReference type="Proteomes" id="UP000019478"/>
    </source>
</evidence>
<proteinExistence type="predicted"/>
<name>W9XJM6_9EURO</name>
<evidence type="ECO:0000256" key="4">
    <source>
        <dbReference type="ARBA" id="ARBA00023136"/>
    </source>
</evidence>
<dbReference type="AlphaFoldDB" id="W9XJM6"/>
<reference evidence="7 8" key="1">
    <citation type="submission" date="2013-03" db="EMBL/GenBank/DDBJ databases">
        <title>The Genome Sequence of Capronia epimyces CBS 606.96.</title>
        <authorList>
            <consortium name="The Broad Institute Genomics Platform"/>
            <person name="Cuomo C."/>
            <person name="de Hoog S."/>
            <person name="Gorbushina A."/>
            <person name="Walker B."/>
            <person name="Young S.K."/>
            <person name="Zeng Q."/>
            <person name="Gargeya S."/>
            <person name="Fitzgerald M."/>
            <person name="Haas B."/>
            <person name="Abouelleil A."/>
            <person name="Allen A.W."/>
            <person name="Alvarado L."/>
            <person name="Arachchi H.M."/>
            <person name="Berlin A.M."/>
            <person name="Chapman S.B."/>
            <person name="Gainer-Dewar J."/>
            <person name="Goldberg J."/>
            <person name="Griggs A."/>
            <person name="Gujja S."/>
            <person name="Hansen M."/>
            <person name="Howarth C."/>
            <person name="Imamovic A."/>
            <person name="Ireland A."/>
            <person name="Larimer J."/>
            <person name="McCowan C."/>
            <person name="Murphy C."/>
            <person name="Pearson M."/>
            <person name="Poon T.W."/>
            <person name="Priest M."/>
            <person name="Roberts A."/>
            <person name="Saif S."/>
            <person name="Shea T."/>
            <person name="Sisk P."/>
            <person name="Sykes S."/>
            <person name="Wortman J."/>
            <person name="Nusbaum C."/>
            <person name="Birren B."/>
        </authorList>
    </citation>
    <scope>NUCLEOTIDE SEQUENCE [LARGE SCALE GENOMIC DNA]</scope>
    <source>
        <strain evidence="7 8">CBS 606.96</strain>
    </source>
</reference>
<feature type="transmembrane region" description="Helical" evidence="6">
    <location>
        <begin position="208"/>
        <end position="227"/>
    </location>
</feature>
<gene>
    <name evidence="7" type="ORF">A1O3_07006</name>
</gene>
<feature type="region of interest" description="Disordered" evidence="5">
    <location>
        <begin position="300"/>
        <end position="439"/>
    </location>
</feature>
<protein>
    <recommendedName>
        <fullName evidence="9">Meiotically up-regulated gene 154 protein</fullName>
    </recommendedName>
</protein>
<organism evidence="7 8">
    <name type="scientific">Capronia epimyces CBS 606.96</name>
    <dbReference type="NCBI Taxonomy" id="1182542"/>
    <lineage>
        <taxon>Eukaryota</taxon>
        <taxon>Fungi</taxon>
        <taxon>Dikarya</taxon>
        <taxon>Ascomycota</taxon>
        <taxon>Pezizomycotina</taxon>
        <taxon>Eurotiomycetes</taxon>
        <taxon>Chaetothyriomycetidae</taxon>
        <taxon>Chaetothyriales</taxon>
        <taxon>Herpotrichiellaceae</taxon>
        <taxon>Capronia</taxon>
    </lineage>
</organism>
<keyword evidence="2 6" id="KW-0812">Transmembrane</keyword>
<keyword evidence="8" id="KW-1185">Reference proteome</keyword>
<dbReference type="eggNOG" id="ENOG502QV5S">
    <property type="taxonomic scope" value="Eukaryota"/>
</dbReference>
<feature type="compositionally biased region" description="Basic and acidic residues" evidence="5">
    <location>
        <begin position="320"/>
        <end position="330"/>
    </location>
</feature>
<sequence length="439" mass="49514">MPKFVRRQPVSERIKAYLNPYDFLLWLSEEIESNGWDQLEKEWATPIGLALNLVFLLARANSKALSKGYDDVFGDVSRIAWTAWLATFIVHFLSLLCIVNAAYTFWRSKHYRLFESSVDNVPSTPSAKRVRVDSSPVSSSPLRFLSNIIGTDAAQSRAHPDPTRDVWEVAVWDPLPVSLRLFCLFSPGHVLIYWLFLPTLAEDPRPSVTIVTAMFLALLLSIQLSLLQSSYSTQSRDTAFISKEVLHEYDTKYVRPRTQHLYRDVGTQFSEQASYSTSRDVQYNKVDVYTPMVVINRGFKTHPNPNYSRHTDPEGVGSSRDLRQHMKTPDFRSTAPSAQAGSAMRPLNAIRQPNFRPTASGSDGGSLGVYTHAASPLRKSASTNFSRESGERTARSPEKRSMSPDKRMSVPAGGVNTLAASQRWSHLKPDRHRRESGRF</sequence>
<dbReference type="OrthoDB" id="3363151at2759"/>
<dbReference type="Pfam" id="PF10332">
    <property type="entry name" value="DUF2418"/>
    <property type="match status" value="1"/>
</dbReference>
<dbReference type="GO" id="GO:0043007">
    <property type="term" value="P:maintenance of rDNA"/>
    <property type="evidence" value="ECO:0007669"/>
    <property type="project" value="TreeGrafter"/>
</dbReference>
<evidence type="ECO:0000256" key="2">
    <source>
        <dbReference type="ARBA" id="ARBA00022692"/>
    </source>
</evidence>
<dbReference type="GeneID" id="19171110"/>
<accession>W9XJM6</accession>
<dbReference type="HOGENOM" id="CLU_044030_1_0_1"/>
<keyword evidence="3 6" id="KW-1133">Transmembrane helix</keyword>
<dbReference type="GO" id="GO:0007096">
    <property type="term" value="P:regulation of exit from mitosis"/>
    <property type="evidence" value="ECO:0007669"/>
    <property type="project" value="TreeGrafter"/>
</dbReference>
<dbReference type="Proteomes" id="UP000019478">
    <property type="component" value="Unassembled WGS sequence"/>
</dbReference>
<evidence type="ECO:0000256" key="5">
    <source>
        <dbReference type="SAM" id="MobiDB-lite"/>
    </source>
</evidence>
<dbReference type="EMBL" id="AMGY01000006">
    <property type="protein sequence ID" value="EXJ80722.1"/>
    <property type="molecule type" value="Genomic_DNA"/>
</dbReference>
<evidence type="ECO:0000256" key="1">
    <source>
        <dbReference type="ARBA" id="ARBA00004127"/>
    </source>
</evidence>
<feature type="transmembrane region" description="Helical" evidence="6">
    <location>
        <begin position="43"/>
        <end position="61"/>
    </location>
</feature>
<evidence type="ECO:0000256" key="6">
    <source>
        <dbReference type="SAM" id="Phobius"/>
    </source>
</evidence>
<dbReference type="RefSeq" id="XP_007735310.1">
    <property type="nucleotide sequence ID" value="XM_007737120.1"/>
</dbReference>
<dbReference type="PANTHER" id="PTHR28293:SF1">
    <property type="entry name" value="NUCLEAR RIM PROTEIN 1"/>
    <property type="match status" value="1"/>
</dbReference>
<comment type="caution">
    <text evidence="7">The sequence shown here is derived from an EMBL/GenBank/DDBJ whole genome shotgun (WGS) entry which is preliminary data.</text>
</comment>
<evidence type="ECO:0000313" key="7">
    <source>
        <dbReference type="EMBL" id="EXJ80722.1"/>
    </source>
</evidence>
<dbReference type="InterPro" id="IPR018819">
    <property type="entry name" value="Nur1/Mug154"/>
</dbReference>
<evidence type="ECO:0000256" key="3">
    <source>
        <dbReference type="ARBA" id="ARBA00022989"/>
    </source>
</evidence>
<feature type="compositionally biased region" description="Basic and acidic residues" evidence="5">
    <location>
        <begin position="388"/>
        <end position="408"/>
    </location>
</feature>
<dbReference type="PANTHER" id="PTHR28293">
    <property type="entry name" value="NUCLEAR RIM PROTEIN 1"/>
    <property type="match status" value="1"/>
</dbReference>
<dbReference type="STRING" id="1182542.W9XJM6"/>
<feature type="transmembrane region" description="Helical" evidence="6">
    <location>
        <begin position="177"/>
        <end position="196"/>
    </location>
</feature>
<dbReference type="GO" id="GO:0012505">
    <property type="term" value="C:endomembrane system"/>
    <property type="evidence" value="ECO:0007669"/>
    <property type="project" value="UniProtKB-SubCell"/>
</dbReference>
<feature type="transmembrane region" description="Helical" evidence="6">
    <location>
        <begin position="81"/>
        <end position="106"/>
    </location>
</feature>